<reference evidence="2" key="1">
    <citation type="submission" date="2018-06" db="EMBL/GenBank/DDBJ databases">
        <authorList>
            <person name="Cea G.-C."/>
            <person name="William W."/>
        </authorList>
    </citation>
    <scope>NUCLEOTIDE SEQUENCE [LARGE SCALE GENOMIC DNA]</scope>
    <source>
        <strain evidence="2">DB21MT-2</strain>
    </source>
</reference>
<dbReference type="AlphaFoldDB" id="A0A330M8A4"/>
<dbReference type="EMBL" id="LS483452">
    <property type="protein sequence ID" value="SQH78332.1"/>
    <property type="molecule type" value="Genomic_DNA"/>
</dbReference>
<dbReference type="KEGG" id="sbk:SHEWBE_4372"/>
<proteinExistence type="predicted"/>
<evidence type="ECO:0000313" key="1">
    <source>
        <dbReference type="EMBL" id="SQH78332.1"/>
    </source>
</evidence>
<name>A0A330M8A4_9GAMM</name>
<protein>
    <submittedName>
        <fullName evidence="1">Uncharacterized protein</fullName>
    </submittedName>
</protein>
<gene>
    <name evidence="1" type="ORF">SHEWBE_4372</name>
</gene>
<dbReference type="Proteomes" id="UP000250123">
    <property type="component" value="Chromosome SHEWBE"/>
</dbReference>
<accession>A0A330M8A4</accession>
<sequence length="46" mass="5817">MRSNIWLIPFLCERLAIIYHNFIFYREYTLYQIIRVLNKIRLRELA</sequence>
<organism evidence="1 2">
    <name type="scientific">Shewanella benthica</name>
    <dbReference type="NCBI Taxonomy" id="43661"/>
    <lineage>
        <taxon>Bacteria</taxon>
        <taxon>Pseudomonadati</taxon>
        <taxon>Pseudomonadota</taxon>
        <taxon>Gammaproteobacteria</taxon>
        <taxon>Alteromonadales</taxon>
        <taxon>Shewanellaceae</taxon>
        <taxon>Shewanella</taxon>
    </lineage>
</organism>
<evidence type="ECO:0000313" key="2">
    <source>
        <dbReference type="Proteomes" id="UP000250123"/>
    </source>
</evidence>